<reference evidence="3" key="1">
    <citation type="journal article" date="2011" name="J. Bacteriol.">
        <title>Genome sequences of eight morphologically diverse alphaproteobacteria.</title>
        <authorList>
            <consortium name="US DOE Joint Genome Institute"/>
            <person name="Brown P.J."/>
            <person name="Kysela D.T."/>
            <person name="Buechlein A."/>
            <person name="Hemmerich C."/>
            <person name="Brun Y.V."/>
        </authorList>
    </citation>
    <scope>NUCLEOTIDE SEQUENCE [LARGE SCALE GENOMIC DNA]</scope>
    <source>
        <strain evidence="3">ATCC 51888 / DSM 1869 / NCIB 11706 / TK 0415</strain>
    </source>
</reference>
<proteinExistence type="predicted"/>
<gene>
    <name evidence="2" type="ordered locus">Hden_1306</name>
</gene>
<accession>D8JWK5</accession>
<dbReference type="KEGG" id="hdn:Hden_1306"/>
<keyword evidence="1" id="KW-0732">Signal</keyword>
<dbReference type="OrthoDB" id="7960860at2"/>
<keyword evidence="3" id="KW-1185">Reference proteome</keyword>
<evidence type="ECO:0000256" key="1">
    <source>
        <dbReference type="SAM" id="SignalP"/>
    </source>
</evidence>
<evidence type="ECO:0000313" key="3">
    <source>
        <dbReference type="Proteomes" id="UP000002033"/>
    </source>
</evidence>
<feature type="chain" id="PRO_5003116256" evidence="1">
    <location>
        <begin position="25"/>
        <end position="106"/>
    </location>
</feature>
<evidence type="ECO:0000313" key="2">
    <source>
        <dbReference type="EMBL" id="ADJ23118.1"/>
    </source>
</evidence>
<dbReference type="AlphaFoldDB" id="D8JWK5"/>
<dbReference type="HOGENOM" id="CLU_2219534_0_0_5"/>
<dbReference type="RefSeq" id="WP_013215333.1">
    <property type="nucleotide sequence ID" value="NC_014313.1"/>
</dbReference>
<name>D8JWK5_HYPDA</name>
<sequence length="106" mass="11470" precursor="true">MQPARLKIAAASTLLLVPMLIASASTGMANTDAPRWEVGSICQAAKSVTACTRREALSRATVLDRWLATPDGDRQFCLEELKTKDVESYWSLLDCLGNRAIANDAS</sequence>
<dbReference type="EMBL" id="CP002083">
    <property type="protein sequence ID" value="ADJ23118.1"/>
    <property type="molecule type" value="Genomic_DNA"/>
</dbReference>
<protein>
    <submittedName>
        <fullName evidence="2">Uncharacterized protein</fullName>
    </submittedName>
</protein>
<dbReference type="Proteomes" id="UP000002033">
    <property type="component" value="Chromosome"/>
</dbReference>
<organism evidence="2 3">
    <name type="scientific">Hyphomicrobium denitrificans (strain ATCC 51888 / DSM 1869 / NCIMB 11706 / TK 0415)</name>
    <dbReference type="NCBI Taxonomy" id="582899"/>
    <lineage>
        <taxon>Bacteria</taxon>
        <taxon>Pseudomonadati</taxon>
        <taxon>Pseudomonadota</taxon>
        <taxon>Alphaproteobacteria</taxon>
        <taxon>Hyphomicrobiales</taxon>
        <taxon>Hyphomicrobiaceae</taxon>
        <taxon>Hyphomicrobium</taxon>
    </lineage>
</organism>
<feature type="signal peptide" evidence="1">
    <location>
        <begin position="1"/>
        <end position="24"/>
    </location>
</feature>